<dbReference type="PANTHER" id="PTHR43499">
    <property type="entry name" value="ABC TRANSPORTER I FAMILY MEMBER 1"/>
    <property type="match status" value="1"/>
</dbReference>
<keyword evidence="1" id="KW-0813">Transport</keyword>
<evidence type="ECO:0000259" key="7">
    <source>
        <dbReference type="PROSITE" id="PS50893"/>
    </source>
</evidence>
<keyword evidence="3" id="KW-0201">Cytochrome c-type biogenesis</keyword>
<keyword evidence="6" id="KW-0472">Membrane</keyword>
<keyword evidence="5" id="KW-1278">Translocase</keyword>
<dbReference type="GO" id="GO:0005524">
    <property type="term" value="F:ATP binding"/>
    <property type="evidence" value="ECO:0007669"/>
    <property type="project" value="UniProtKB-KW"/>
</dbReference>
<dbReference type="EMBL" id="UINC01019364">
    <property type="protein sequence ID" value="SVA81966.1"/>
    <property type="molecule type" value="Genomic_DNA"/>
</dbReference>
<evidence type="ECO:0000256" key="6">
    <source>
        <dbReference type="ARBA" id="ARBA00023136"/>
    </source>
</evidence>
<dbReference type="Gene3D" id="3.40.50.300">
    <property type="entry name" value="P-loop containing nucleotide triphosphate hydrolases"/>
    <property type="match status" value="1"/>
</dbReference>
<protein>
    <recommendedName>
        <fullName evidence="7">ABC transporter domain-containing protein</fullName>
    </recommendedName>
</protein>
<dbReference type="InterPro" id="IPR003439">
    <property type="entry name" value="ABC_transporter-like_ATP-bd"/>
</dbReference>
<name>A0A381YY24_9ZZZZ</name>
<evidence type="ECO:0000256" key="1">
    <source>
        <dbReference type="ARBA" id="ARBA00022448"/>
    </source>
</evidence>
<gene>
    <name evidence="8" type="ORF">METZ01_LOCUS134820</name>
</gene>
<dbReference type="GO" id="GO:0022857">
    <property type="term" value="F:transmembrane transporter activity"/>
    <property type="evidence" value="ECO:0007669"/>
    <property type="project" value="InterPro"/>
</dbReference>
<accession>A0A381YY24</accession>
<organism evidence="8">
    <name type="scientific">marine metagenome</name>
    <dbReference type="NCBI Taxonomy" id="408172"/>
    <lineage>
        <taxon>unclassified sequences</taxon>
        <taxon>metagenomes</taxon>
        <taxon>ecological metagenomes</taxon>
    </lineage>
</organism>
<feature type="domain" description="ABC transporter" evidence="7">
    <location>
        <begin position="2"/>
        <end position="201"/>
    </location>
</feature>
<evidence type="ECO:0000256" key="3">
    <source>
        <dbReference type="ARBA" id="ARBA00022748"/>
    </source>
</evidence>
<dbReference type="SUPFAM" id="SSF52540">
    <property type="entry name" value="P-loop containing nucleoside triphosphate hydrolases"/>
    <property type="match status" value="1"/>
</dbReference>
<keyword evidence="2" id="KW-0547">Nucleotide-binding</keyword>
<dbReference type="GO" id="GO:0016887">
    <property type="term" value="F:ATP hydrolysis activity"/>
    <property type="evidence" value="ECO:0007669"/>
    <property type="project" value="InterPro"/>
</dbReference>
<dbReference type="InterPro" id="IPR027417">
    <property type="entry name" value="P-loop_NTPase"/>
</dbReference>
<dbReference type="GO" id="GO:0017004">
    <property type="term" value="P:cytochrome complex assembly"/>
    <property type="evidence" value="ECO:0007669"/>
    <property type="project" value="UniProtKB-KW"/>
</dbReference>
<dbReference type="InterPro" id="IPR005895">
    <property type="entry name" value="ABC_transptr_haem_export_CcmA"/>
</dbReference>
<evidence type="ECO:0000256" key="5">
    <source>
        <dbReference type="ARBA" id="ARBA00022967"/>
    </source>
</evidence>
<proteinExistence type="predicted"/>
<evidence type="ECO:0000256" key="4">
    <source>
        <dbReference type="ARBA" id="ARBA00022840"/>
    </source>
</evidence>
<evidence type="ECO:0000313" key="8">
    <source>
        <dbReference type="EMBL" id="SVA81966.1"/>
    </source>
</evidence>
<dbReference type="Pfam" id="PF00005">
    <property type="entry name" value="ABC_tran"/>
    <property type="match status" value="1"/>
</dbReference>
<dbReference type="NCBIfam" id="TIGR01189">
    <property type="entry name" value="ccmA"/>
    <property type="match status" value="1"/>
</dbReference>
<evidence type="ECO:0000256" key="2">
    <source>
        <dbReference type="ARBA" id="ARBA00022741"/>
    </source>
</evidence>
<dbReference type="PROSITE" id="PS50893">
    <property type="entry name" value="ABC_TRANSPORTER_2"/>
    <property type="match status" value="1"/>
</dbReference>
<dbReference type="PANTHER" id="PTHR43499:SF1">
    <property type="entry name" value="ABC TRANSPORTER I FAMILY MEMBER 1"/>
    <property type="match status" value="1"/>
</dbReference>
<dbReference type="AlphaFoldDB" id="A0A381YY24"/>
<sequence length="202" mass="23424">MLLVNNLKFERSGKIIFENIHIAASPGKIIFIKGNNGTGKTTLLKTLVNILEPNEGDIFWMGKKIKNNIFNFYQETTFVMDKPTSSLTMTVIENINFWKKITSSKIKFEEIFNLLEMLGIDQYIKKQTMYLSFGEIKKLELTRLIIEQKKLWILDEPYIGLDKNSMEIMNETFIDHVSNNGIIIFSSNYEPDLKNLDIISLN</sequence>
<reference evidence="8" key="1">
    <citation type="submission" date="2018-05" db="EMBL/GenBank/DDBJ databases">
        <authorList>
            <person name="Lanie J.A."/>
            <person name="Ng W.-L."/>
            <person name="Kazmierczak K.M."/>
            <person name="Andrzejewski T.M."/>
            <person name="Davidsen T.M."/>
            <person name="Wayne K.J."/>
            <person name="Tettelin H."/>
            <person name="Glass J.I."/>
            <person name="Rusch D."/>
            <person name="Podicherti R."/>
            <person name="Tsui H.-C.T."/>
            <person name="Winkler M.E."/>
        </authorList>
    </citation>
    <scope>NUCLEOTIDE SEQUENCE</scope>
</reference>
<keyword evidence="4" id="KW-0067">ATP-binding</keyword>